<dbReference type="InterPro" id="IPR001525">
    <property type="entry name" value="C5_MeTfrase"/>
</dbReference>
<dbReference type="GO" id="GO:0032259">
    <property type="term" value="P:methylation"/>
    <property type="evidence" value="ECO:0007669"/>
    <property type="project" value="UniProtKB-KW"/>
</dbReference>
<keyword evidence="6" id="KW-0156">Chromatin regulator</keyword>
<keyword evidence="4 10" id="KW-0949">S-adenosyl-L-methionine</keyword>
<evidence type="ECO:0000256" key="9">
    <source>
        <dbReference type="PIRSR" id="PIRSR037404-1"/>
    </source>
</evidence>
<dbReference type="Gene3D" id="3.40.50.150">
    <property type="entry name" value="Vaccinia Virus protein VP39"/>
    <property type="match status" value="1"/>
</dbReference>
<dbReference type="SMART" id="SM00439">
    <property type="entry name" value="BAH"/>
    <property type="match status" value="2"/>
</dbReference>
<evidence type="ECO:0000313" key="14">
    <source>
        <dbReference type="Proteomes" id="UP000504610"/>
    </source>
</evidence>
<dbReference type="InterPro" id="IPR018117">
    <property type="entry name" value="C5_DNA_meth_AS"/>
</dbReference>
<dbReference type="PROSITE" id="PS51038">
    <property type="entry name" value="BAH"/>
    <property type="match status" value="2"/>
</dbReference>
<keyword evidence="2 10" id="KW-0489">Methyltransferase</keyword>
<dbReference type="PANTHER" id="PTHR10629:SF52">
    <property type="entry name" value="DNA (CYTOSINE-5)-METHYLTRANSFERASE 1"/>
    <property type="match status" value="1"/>
</dbReference>
<evidence type="ECO:0000256" key="11">
    <source>
        <dbReference type="RuleBase" id="RU000416"/>
    </source>
</evidence>
<proteinExistence type="inferred from homology"/>
<reference evidence="15" key="2">
    <citation type="submission" date="2025-08" db="UniProtKB">
        <authorList>
            <consortium name="RefSeq"/>
        </authorList>
    </citation>
    <scope>IDENTIFICATION</scope>
    <source>
        <tissue evidence="15">Leaf</tissue>
    </source>
</reference>
<comment type="catalytic activity">
    <reaction evidence="12">
        <text>a 2'-deoxycytidine in DNA + S-adenosyl-L-methionine = a 5-methyl-2'-deoxycytidine in DNA + S-adenosyl-L-homocysteine + H(+)</text>
        <dbReference type="Rhea" id="RHEA:13681"/>
        <dbReference type="Rhea" id="RHEA-COMP:11369"/>
        <dbReference type="Rhea" id="RHEA-COMP:11370"/>
        <dbReference type="ChEBI" id="CHEBI:15378"/>
        <dbReference type="ChEBI" id="CHEBI:57856"/>
        <dbReference type="ChEBI" id="CHEBI:59789"/>
        <dbReference type="ChEBI" id="CHEBI:85452"/>
        <dbReference type="ChEBI" id="CHEBI:85454"/>
        <dbReference type="EC" id="2.1.1.37"/>
    </reaction>
</comment>
<feature type="domain" description="BAH" evidence="13">
    <location>
        <begin position="579"/>
        <end position="707"/>
    </location>
</feature>
<name>A0A6J0N3U7_RAPSA</name>
<dbReference type="FunFam" id="3.40.50.150:FF:000128">
    <property type="entry name" value="DNA (cytosine-5)-methyltransferase"/>
    <property type="match status" value="1"/>
</dbReference>
<dbReference type="InterPro" id="IPR050390">
    <property type="entry name" value="C5-Methyltransferase"/>
</dbReference>
<dbReference type="InterPro" id="IPR043151">
    <property type="entry name" value="BAH_sf"/>
</dbReference>
<dbReference type="GO" id="GO:0003682">
    <property type="term" value="F:chromatin binding"/>
    <property type="evidence" value="ECO:0007669"/>
    <property type="project" value="InterPro"/>
</dbReference>
<comment type="subcellular location">
    <subcellularLocation>
        <location evidence="1">Nucleus</location>
    </subcellularLocation>
</comment>
<dbReference type="AlphaFoldDB" id="A0A6J0N3U7"/>
<dbReference type="Pfam" id="PF01426">
    <property type="entry name" value="BAH"/>
    <property type="match status" value="2"/>
</dbReference>
<evidence type="ECO:0000256" key="6">
    <source>
        <dbReference type="ARBA" id="ARBA00022853"/>
    </source>
</evidence>
<keyword evidence="5" id="KW-0677">Repeat</keyword>
<dbReference type="Proteomes" id="UP000504610">
    <property type="component" value="Chromosome 4"/>
</dbReference>
<evidence type="ECO:0000256" key="1">
    <source>
        <dbReference type="ARBA" id="ARBA00004123"/>
    </source>
</evidence>
<evidence type="ECO:0000256" key="5">
    <source>
        <dbReference type="ARBA" id="ARBA00022737"/>
    </source>
</evidence>
<dbReference type="SUPFAM" id="SSF53335">
    <property type="entry name" value="S-adenosyl-L-methionine-dependent methyltransferases"/>
    <property type="match status" value="1"/>
</dbReference>
<dbReference type="CDD" id="cd04708">
    <property type="entry name" value="BAH_plantDCM_II"/>
    <property type="match status" value="1"/>
</dbReference>
<dbReference type="PROSITE" id="PS00095">
    <property type="entry name" value="C5_MTASE_2"/>
    <property type="match status" value="1"/>
</dbReference>
<evidence type="ECO:0000256" key="8">
    <source>
        <dbReference type="ARBA" id="ARBA00023242"/>
    </source>
</evidence>
<dbReference type="Pfam" id="PF00145">
    <property type="entry name" value="DNA_methylase"/>
    <property type="match status" value="2"/>
</dbReference>
<dbReference type="GO" id="GO:0003677">
    <property type="term" value="F:DNA binding"/>
    <property type="evidence" value="ECO:0007669"/>
    <property type="project" value="UniProtKB-KW"/>
</dbReference>
<keyword evidence="8" id="KW-0539">Nucleus</keyword>
<evidence type="ECO:0000259" key="13">
    <source>
        <dbReference type="PROSITE" id="PS51038"/>
    </source>
</evidence>
<evidence type="ECO:0000256" key="7">
    <source>
        <dbReference type="ARBA" id="ARBA00023125"/>
    </source>
</evidence>
<dbReference type="Gene3D" id="3.90.120.10">
    <property type="entry name" value="DNA Methylase, subunit A, domain 2"/>
    <property type="match status" value="1"/>
</dbReference>
<organism evidence="14 15">
    <name type="scientific">Raphanus sativus</name>
    <name type="common">Radish</name>
    <name type="synonym">Raphanus raphanistrum var. sativus</name>
    <dbReference type="NCBI Taxonomy" id="3726"/>
    <lineage>
        <taxon>Eukaryota</taxon>
        <taxon>Viridiplantae</taxon>
        <taxon>Streptophyta</taxon>
        <taxon>Embryophyta</taxon>
        <taxon>Tracheophyta</taxon>
        <taxon>Spermatophyta</taxon>
        <taxon>Magnoliopsida</taxon>
        <taxon>eudicotyledons</taxon>
        <taxon>Gunneridae</taxon>
        <taxon>Pentapetalae</taxon>
        <taxon>rosids</taxon>
        <taxon>malvids</taxon>
        <taxon>Brassicales</taxon>
        <taxon>Brassicaceae</taxon>
        <taxon>Brassiceae</taxon>
        <taxon>Raphanus</taxon>
    </lineage>
</organism>
<feature type="active site" evidence="9 10">
    <location>
        <position position="851"/>
    </location>
</feature>
<dbReference type="InterPro" id="IPR001025">
    <property type="entry name" value="BAH_dom"/>
</dbReference>
<dbReference type="KEGG" id="rsz:108850263"/>
<dbReference type="GO" id="GO:0044027">
    <property type="term" value="P:negative regulation of gene expression via chromosomal CpG island methylation"/>
    <property type="evidence" value="ECO:0007669"/>
    <property type="project" value="TreeGrafter"/>
</dbReference>
<keyword evidence="3 10" id="KW-0808">Transferase</keyword>
<dbReference type="PIRSF" id="PIRSF037404">
    <property type="entry name" value="DNMT1"/>
    <property type="match status" value="1"/>
</dbReference>
<evidence type="ECO:0000313" key="15">
    <source>
        <dbReference type="RefSeq" id="XP_018479332.2"/>
    </source>
</evidence>
<sequence length="1185" mass="135133">MEGEYYNGPLRLGGVSEVATTSDQLGHGVDWDERYAITIQDEEYMKSMQQPRKKRSSTSNLFNEDEIATDYPLPSYYNYSQQETDECALYNAGYLVQLPRRILHNWALYNYDLRFISLEFLPMMRPCLGTDVTIYGSGLLAEDDGSSWISLDGSDISTQSEDCKGMPIYLSQIKEWMIEYDSSMVSISIRTDAGWYRLGKPSTEYSPWHEPVLKTARVAISIISMLVKQARMSRLSFRDVIRRVSEFQKNYNKAYISSDPSTVERYLVVHGQFILQIFANYPKDDLTKCAFVTDLASKMQERHHTKWARKKRKILPEKQNLEVMEYVASSKRNAMQATKTHLIDRIWGQYYSEFGATGEENGKENDDVEEPHEAHTLPENMETRWEGGILGKTSAGEPLYQQALVGGELVAVGGAVLLEVDNTSVIYFVEYMFESSDHLKMLHGRHLQRGSETVLGNAANERELFLTNSCMTVQLKDIKGTVIVEIRSRPWGHQYRKENNAADELDRARAEERKAQHLQKEYFCKCFYSPARGGFFSLQLNDIGRGSGSCGSCEVREEEFELSKLKLSASKKRFVYNGIDYCIKDYVYVRPLYMIKPERNIGLDAFVVCQVLEIVVPEVSRNALFEVKVRRFYRPGDISTELAYASNIQELYYSEDIYFLPPEALEGKCEVRKKRDMPLRNDNLILDNIFFCELFYDFSRGSLRQMPAHIKPKFSTIKDDTLRRKLKGKGVEGKTDSDELPKEMRLATLDIFAGCGGMSKGLEQSGVSETKWAIEYEEQAGQAFQQNHPESTVFVNNCNVLLRAIMEKCGDEDECLSTTEANELAAKLDEEQKRALPLPGQVDFINGGPPCQGFSGMNRFLEHRWSKVQRDMILAFLSFADYFRPRYFLLENVRGFVSFNEGQTFKLTLASLLEMGYQVRFGVLEAGAYGVSQSRKRAFIWAAAPGEVLPEWPEPMHVFASPELKIKLSERSHYAAVRSTKYGAPFRSITVKDTIDDLPPIKNGESKINREYGAAPVSWFQKKIRGNMSVLTDHICKEMDEINLIRCKNIPKTPGADWRQLKRKKVKLSSGKVVDMIPACLRKTAKTHSGWKGLYGRLDMQGNFATSITDPRPMGTVGMCFHPNQDRILSVRECARSQGFPDSYEFTGRILDKHRQIGNAVPPPLAFALGRKLKEAVLLKKPLQQ</sequence>
<dbReference type="Pfam" id="PF12047">
    <property type="entry name" value="DNMT1-RFD"/>
    <property type="match status" value="1"/>
</dbReference>
<dbReference type="RefSeq" id="XP_018479332.2">
    <property type="nucleotide sequence ID" value="XM_018623830.2"/>
</dbReference>
<keyword evidence="14" id="KW-1185">Reference proteome</keyword>
<protein>
    <recommendedName>
        <fullName evidence="12">Cytosine-specific methyltransferase</fullName>
        <ecNumber evidence="12">2.1.1.37</ecNumber>
    </recommendedName>
</protein>
<dbReference type="GO" id="GO:0006346">
    <property type="term" value="P:DNA methylation-dependent constitutive heterochromatin formation"/>
    <property type="evidence" value="ECO:0007669"/>
    <property type="project" value="InterPro"/>
</dbReference>
<dbReference type="NCBIfam" id="TIGR00675">
    <property type="entry name" value="dcm"/>
    <property type="match status" value="1"/>
</dbReference>
<gene>
    <name evidence="15" type="primary">LOC108850263</name>
</gene>
<evidence type="ECO:0000256" key="3">
    <source>
        <dbReference type="ARBA" id="ARBA00022679"/>
    </source>
</evidence>
<dbReference type="EC" id="2.1.1.37" evidence="12"/>
<keyword evidence="7" id="KW-0238">DNA-binding</keyword>
<dbReference type="FunFam" id="3.40.50.150:FF:000108">
    <property type="entry name" value="DNA (cytosine-5)-methyltransferase"/>
    <property type="match status" value="1"/>
</dbReference>
<dbReference type="PROSITE" id="PS00094">
    <property type="entry name" value="C5_MTASE_1"/>
    <property type="match status" value="1"/>
</dbReference>
<dbReference type="PRINTS" id="PR00105">
    <property type="entry name" value="C5METTRFRASE"/>
</dbReference>
<dbReference type="GO" id="GO:0003886">
    <property type="term" value="F:DNA (cytosine-5-)-methyltransferase activity"/>
    <property type="evidence" value="ECO:0007669"/>
    <property type="project" value="UniProtKB-EC"/>
</dbReference>
<feature type="domain" description="BAH" evidence="13">
    <location>
        <begin position="402"/>
        <end position="539"/>
    </location>
</feature>
<reference evidence="14" key="1">
    <citation type="journal article" date="2019" name="Database">
        <title>The radish genome database (RadishGD): an integrated information resource for radish genomics.</title>
        <authorList>
            <person name="Yu H.J."/>
            <person name="Baek S."/>
            <person name="Lee Y.J."/>
            <person name="Cho A."/>
            <person name="Mun J.H."/>
        </authorList>
    </citation>
    <scope>NUCLEOTIDE SEQUENCE [LARGE SCALE GENOMIC DNA]</scope>
    <source>
        <strain evidence="14">cv. WK10039</strain>
    </source>
</reference>
<dbReference type="InterPro" id="IPR022702">
    <property type="entry name" value="Cytosine_MeTrfase1_RFD"/>
</dbReference>
<dbReference type="InterPro" id="IPR029063">
    <property type="entry name" value="SAM-dependent_MTases_sf"/>
</dbReference>
<accession>A0A6J0N3U7</accession>
<evidence type="ECO:0000256" key="4">
    <source>
        <dbReference type="ARBA" id="ARBA00022691"/>
    </source>
</evidence>
<dbReference type="Gene3D" id="2.30.30.490">
    <property type="match status" value="2"/>
</dbReference>
<dbReference type="GO" id="GO:0005634">
    <property type="term" value="C:nucleus"/>
    <property type="evidence" value="ECO:0007669"/>
    <property type="project" value="UniProtKB-SubCell"/>
</dbReference>
<dbReference type="PANTHER" id="PTHR10629">
    <property type="entry name" value="CYTOSINE-SPECIFIC METHYLTRANSFERASE"/>
    <property type="match status" value="1"/>
</dbReference>
<dbReference type="InterPro" id="IPR031303">
    <property type="entry name" value="C5_meth_CS"/>
</dbReference>
<evidence type="ECO:0000256" key="2">
    <source>
        <dbReference type="ARBA" id="ARBA00022603"/>
    </source>
</evidence>
<evidence type="ECO:0000256" key="12">
    <source>
        <dbReference type="RuleBase" id="RU000417"/>
    </source>
</evidence>
<dbReference type="PROSITE" id="PS51679">
    <property type="entry name" value="SAM_MT_C5"/>
    <property type="match status" value="1"/>
</dbReference>
<dbReference type="GeneID" id="108850263"/>
<comment type="similarity">
    <text evidence="10 11">Belongs to the class I-like SAM-binding methyltransferase superfamily. C5-methyltransferase family.</text>
</comment>
<dbReference type="OrthoDB" id="5376140at2759"/>
<evidence type="ECO:0000256" key="10">
    <source>
        <dbReference type="PROSITE-ProRule" id="PRU01016"/>
    </source>
</evidence>